<dbReference type="InterPro" id="IPR019307">
    <property type="entry name" value="RNA-bd_AU-1/RNase_E/G"/>
</dbReference>
<dbReference type="PANTHER" id="PTHR30001:SF0">
    <property type="entry name" value="RIBONUCLEASE G"/>
    <property type="match status" value="1"/>
</dbReference>
<dbReference type="Proteomes" id="UP001519307">
    <property type="component" value="Unassembled WGS sequence"/>
</dbReference>
<dbReference type="Gene3D" id="2.40.50.140">
    <property type="entry name" value="Nucleic acid-binding proteins"/>
    <property type="match status" value="1"/>
</dbReference>
<proteinExistence type="predicted"/>
<sequence>MQYIYIDRSSELLRIVIKKDDLLRELFFKEAGEVYPGEIYKGVVKNIVPAIKCAFVDIGKDKNAYMYIDGRFKNNRLKKGDEVLVQISKDDIDRKGAKVVSSITVSGKYCVLDGFNKSIQFSRKIHDCDFKELICSKLKIPEDTGIMIRTSGQNVSPEIIQSEFNRLYQTYEEILKKSRYSSKPGLVFDDGGIIEKTLRDKLDEDNFKIYVNQSDDYDKIIKMLSLYDYNKDNVEFYRGSRNIFSYYDIEKEILKLRNKRVYLKCGGYIVIDRTEAMYVIDVNSGKNIKNKSMKNTVFTTNYEASEEIVRQIRLRNLSGIILIDFIDMDSIQNKNSIMDVLKKGFLDDKNKTVVYPFTELNLIQIARRRSGKSIDYYIDEDCSCCQGRGSRIKFSYISMNIKNEIEKMKTDGNIEHIHVEIGNAYRSDIEKDTYEFLKSIGALKKNIYLTYKESMCFHVEPLVFSNQIEKLKKYKI</sequence>
<keyword evidence="4" id="KW-0460">Magnesium</keyword>
<evidence type="ECO:0000256" key="3">
    <source>
        <dbReference type="ARBA" id="ARBA00022801"/>
    </source>
</evidence>
<comment type="cofactor">
    <cofactor evidence="1">
        <name>Mg(2+)</name>
        <dbReference type="ChEBI" id="CHEBI:18420"/>
    </cofactor>
</comment>
<organism evidence="7 8">
    <name type="scientific">Clostridium algifaecis</name>
    <dbReference type="NCBI Taxonomy" id="1472040"/>
    <lineage>
        <taxon>Bacteria</taxon>
        <taxon>Bacillati</taxon>
        <taxon>Bacillota</taxon>
        <taxon>Clostridia</taxon>
        <taxon>Eubacteriales</taxon>
        <taxon>Clostridiaceae</taxon>
        <taxon>Clostridium</taxon>
    </lineage>
</organism>
<evidence type="ECO:0000256" key="5">
    <source>
        <dbReference type="ARBA" id="ARBA00022884"/>
    </source>
</evidence>
<dbReference type="InterPro" id="IPR003029">
    <property type="entry name" value="S1_domain"/>
</dbReference>
<comment type="caution">
    <text evidence="7">The sequence shown here is derived from an EMBL/GenBank/DDBJ whole genome shotgun (WGS) entry which is preliminary data.</text>
</comment>
<evidence type="ECO:0000256" key="1">
    <source>
        <dbReference type="ARBA" id="ARBA00001946"/>
    </source>
</evidence>
<keyword evidence="8" id="KW-1185">Reference proteome</keyword>
<protein>
    <submittedName>
        <fullName evidence="7">Ribonuclease G</fullName>
        <ecNumber evidence="7">3.1.26.-</ecNumber>
    </submittedName>
</protein>
<dbReference type="GO" id="GO:0016787">
    <property type="term" value="F:hydrolase activity"/>
    <property type="evidence" value="ECO:0007669"/>
    <property type="project" value="UniProtKB-KW"/>
</dbReference>
<dbReference type="CDD" id="cd04453">
    <property type="entry name" value="S1_RNase_E"/>
    <property type="match status" value="1"/>
</dbReference>
<dbReference type="NCBIfam" id="TIGR00757">
    <property type="entry name" value="RNaseEG"/>
    <property type="match status" value="1"/>
</dbReference>
<dbReference type="EC" id="3.1.26.-" evidence="7"/>
<evidence type="ECO:0000256" key="4">
    <source>
        <dbReference type="ARBA" id="ARBA00022842"/>
    </source>
</evidence>
<evidence type="ECO:0000259" key="6">
    <source>
        <dbReference type="PROSITE" id="PS50126"/>
    </source>
</evidence>
<dbReference type="RefSeq" id="WP_209702159.1">
    <property type="nucleotide sequence ID" value="NZ_JAGGLM010000009.1"/>
</dbReference>
<evidence type="ECO:0000313" key="7">
    <source>
        <dbReference type="EMBL" id="MBP2033003.1"/>
    </source>
</evidence>
<dbReference type="InterPro" id="IPR012340">
    <property type="entry name" value="NA-bd_OB-fold"/>
</dbReference>
<reference evidence="7 8" key="1">
    <citation type="submission" date="2021-03" db="EMBL/GenBank/DDBJ databases">
        <title>Genomic Encyclopedia of Type Strains, Phase IV (KMG-IV): sequencing the most valuable type-strain genomes for metagenomic binning, comparative biology and taxonomic classification.</title>
        <authorList>
            <person name="Goeker M."/>
        </authorList>
    </citation>
    <scope>NUCLEOTIDE SEQUENCE [LARGE SCALE GENOMIC DNA]</scope>
    <source>
        <strain evidence="7 8">DSM 28783</strain>
    </source>
</reference>
<accession>A0ABS4KSJ1</accession>
<dbReference type="PROSITE" id="PS50126">
    <property type="entry name" value="S1"/>
    <property type="match status" value="1"/>
</dbReference>
<name>A0ABS4KSJ1_9CLOT</name>
<dbReference type="Pfam" id="PF10150">
    <property type="entry name" value="RNase_E_G"/>
    <property type="match status" value="1"/>
</dbReference>
<evidence type="ECO:0000313" key="8">
    <source>
        <dbReference type="Proteomes" id="UP001519307"/>
    </source>
</evidence>
<dbReference type="InterPro" id="IPR004659">
    <property type="entry name" value="RNase_E/G"/>
</dbReference>
<dbReference type="EMBL" id="JAGGLM010000009">
    <property type="protein sequence ID" value="MBP2033003.1"/>
    <property type="molecule type" value="Genomic_DNA"/>
</dbReference>
<evidence type="ECO:0000256" key="2">
    <source>
        <dbReference type="ARBA" id="ARBA00022723"/>
    </source>
</evidence>
<dbReference type="SUPFAM" id="SSF50249">
    <property type="entry name" value="Nucleic acid-binding proteins"/>
    <property type="match status" value="1"/>
</dbReference>
<keyword evidence="2" id="KW-0479">Metal-binding</keyword>
<keyword evidence="3 7" id="KW-0378">Hydrolase</keyword>
<gene>
    <name evidence="7" type="ORF">J2Z42_001682</name>
</gene>
<dbReference type="PANTHER" id="PTHR30001">
    <property type="entry name" value="RIBONUCLEASE"/>
    <property type="match status" value="1"/>
</dbReference>
<dbReference type="SMART" id="SM00316">
    <property type="entry name" value="S1"/>
    <property type="match status" value="1"/>
</dbReference>
<keyword evidence="5" id="KW-0694">RNA-binding</keyword>
<feature type="domain" description="S1 motif" evidence="6">
    <location>
        <begin position="37"/>
        <end position="108"/>
    </location>
</feature>